<accession>A0A450VNH0</accession>
<keyword evidence="1 5" id="KW-0699">rRNA-binding</keyword>
<evidence type="ECO:0000256" key="3">
    <source>
        <dbReference type="ARBA" id="ARBA00022980"/>
    </source>
</evidence>
<dbReference type="Gene3D" id="2.40.240.10">
    <property type="entry name" value="Ribosomal Protein L25, Chain P"/>
    <property type="match status" value="1"/>
</dbReference>
<name>A0A450VNH0_9GAMM</name>
<keyword evidence="2 5" id="KW-0694">RNA-binding</keyword>
<dbReference type="CDD" id="cd00495">
    <property type="entry name" value="Ribosomal_L25_TL5_CTC"/>
    <property type="match status" value="1"/>
</dbReference>
<feature type="domain" description="Large ribosomal subunit protein bL25 beta" evidence="7">
    <location>
        <begin position="102"/>
        <end position="188"/>
    </location>
</feature>
<evidence type="ECO:0000313" key="8">
    <source>
        <dbReference type="EMBL" id="VFK05707.1"/>
    </source>
</evidence>
<dbReference type="NCBIfam" id="TIGR00731">
    <property type="entry name" value="bL25_bact_ctc"/>
    <property type="match status" value="1"/>
</dbReference>
<dbReference type="Pfam" id="PF01386">
    <property type="entry name" value="Ribosomal_L25p"/>
    <property type="match status" value="1"/>
</dbReference>
<dbReference type="InterPro" id="IPR020056">
    <property type="entry name" value="Rbsml_bL25/Gln-tRNA_synth_N"/>
</dbReference>
<keyword evidence="3 5" id="KW-0689">Ribosomal protein</keyword>
<dbReference type="PANTHER" id="PTHR33284">
    <property type="entry name" value="RIBOSOMAL PROTEIN L25/GLN-TRNA SYNTHETASE, ANTI-CODON-BINDING DOMAIN-CONTAINING PROTEIN"/>
    <property type="match status" value="1"/>
</dbReference>
<dbReference type="HAMAP" id="MF_01334">
    <property type="entry name" value="Ribosomal_bL25_CTC"/>
    <property type="match status" value="1"/>
</dbReference>
<sequence length="210" mass="23186">MKKFELVANIRNEMGSRASRRMRRGNNIPAVLYGTKKSSIPLSINANELNKKLENKSFGCHILSLNIKEQKESAILKAIQRHPVNSQVIHLDFQRVSETQQIQLHVPLHFINEDVSPAKRAGGVINHLITEVEVVCLPKDLPEAIAVDMSEIQLGQNLHLSELTLPEGIMLTALSHGMNQTVGAVSARRGASEETFGIETGKGQEKGLEN</sequence>
<dbReference type="GO" id="GO:0006412">
    <property type="term" value="P:translation"/>
    <property type="evidence" value="ECO:0007669"/>
    <property type="project" value="UniProtKB-UniRule"/>
</dbReference>
<dbReference type="InterPro" id="IPR020057">
    <property type="entry name" value="Ribosomal_bL25_b-dom"/>
</dbReference>
<comment type="function">
    <text evidence="5">This is one of the proteins that binds to the 5S RNA in the ribosome where it forms part of the central protuberance.</text>
</comment>
<dbReference type="NCBIfam" id="NF004128">
    <property type="entry name" value="PRK05618.1-2"/>
    <property type="match status" value="1"/>
</dbReference>
<feature type="domain" description="Large ribosomal subunit protein bL25 L25" evidence="6">
    <location>
        <begin position="6"/>
        <end position="93"/>
    </location>
</feature>
<reference evidence="9" key="1">
    <citation type="submission" date="2019-02" db="EMBL/GenBank/DDBJ databases">
        <authorList>
            <person name="Gruber-Vodicka R. H."/>
            <person name="Seah K. B. B."/>
        </authorList>
    </citation>
    <scope>NUCLEOTIDE SEQUENCE</scope>
    <source>
        <strain evidence="10">BECK_SA2B12</strain>
        <strain evidence="9">BECK_SA2B15</strain>
        <strain evidence="8">BECK_SA2B20</strain>
    </source>
</reference>
<dbReference type="GO" id="GO:0008097">
    <property type="term" value="F:5S rRNA binding"/>
    <property type="evidence" value="ECO:0007669"/>
    <property type="project" value="InterPro"/>
</dbReference>
<dbReference type="EMBL" id="CAADFG010000635">
    <property type="protein sequence ID" value="VFK06366.1"/>
    <property type="molecule type" value="Genomic_DNA"/>
</dbReference>
<evidence type="ECO:0000259" key="7">
    <source>
        <dbReference type="Pfam" id="PF14693"/>
    </source>
</evidence>
<dbReference type="InterPro" id="IPR029751">
    <property type="entry name" value="Ribosomal_L25_dom"/>
</dbReference>
<dbReference type="InterPro" id="IPR020930">
    <property type="entry name" value="Ribosomal_uL5_bac-type"/>
</dbReference>
<dbReference type="GO" id="GO:0003735">
    <property type="term" value="F:structural constituent of ribosome"/>
    <property type="evidence" value="ECO:0007669"/>
    <property type="project" value="InterPro"/>
</dbReference>
<comment type="subunit">
    <text evidence="5">Part of the 50S ribosomal subunit; part of the 5S rRNA/L5/L18/L25 subcomplex. Contacts the 5S rRNA. Binds to the 5S rRNA independently of L5 and L18.</text>
</comment>
<dbReference type="Gene3D" id="2.170.120.20">
    <property type="entry name" value="Ribosomal protein L25, beta domain"/>
    <property type="match status" value="1"/>
</dbReference>
<proteinExistence type="inferred from homology"/>
<protein>
    <recommendedName>
        <fullName evidence="5">Large ribosomal subunit protein bL25</fullName>
    </recommendedName>
    <alternativeName>
        <fullName evidence="5">General stress protein CTC</fullName>
    </alternativeName>
</protein>
<evidence type="ECO:0000256" key="5">
    <source>
        <dbReference type="HAMAP-Rule" id="MF_01334"/>
    </source>
</evidence>
<dbReference type="AlphaFoldDB" id="A0A450VNH0"/>
<dbReference type="EMBL" id="CAADFJ010000631">
    <property type="protein sequence ID" value="VFK09695.1"/>
    <property type="molecule type" value="Genomic_DNA"/>
</dbReference>
<dbReference type="InterPro" id="IPR011035">
    <property type="entry name" value="Ribosomal_bL25/Gln-tRNA_synth"/>
</dbReference>
<dbReference type="SUPFAM" id="SSF50715">
    <property type="entry name" value="Ribosomal protein L25-like"/>
    <property type="match status" value="1"/>
</dbReference>
<evidence type="ECO:0000313" key="10">
    <source>
        <dbReference type="EMBL" id="VFK09695.1"/>
    </source>
</evidence>
<organism evidence="9">
    <name type="scientific">Candidatus Kentrum eta</name>
    <dbReference type="NCBI Taxonomy" id="2126337"/>
    <lineage>
        <taxon>Bacteria</taxon>
        <taxon>Pseudomonadati</taxon>
        <taxon>Pseudomonadota</taxon>
        <taxon>Gammaproteobacteria</taxon>
        <taxon>Candidatus Kentrum</taxon>
    </lineage>
</organism>
<dbReference type="GO" id="GO:0022625">
    <property type="term" value="C:cytosolic large ribosomal subunit"/>
    <property type="evidence" value="ECO:0007669"/>
    <property type="project" value="TreeGrafter"/>
</dbReference>
<dbReference type="InterPro" id="IPR001021">
    <property type="entry name" value="Ribosomal_bL25_long"/>
</dbReference>
<dbReference type="Pfam" id="PF14693">
    <property type="entry name" value="Ribosomal_TL5_C"/>
    <property type="match status" value="1"/>
</dbReference>
<keyword evidence="4 5" id="KW-0687">Ribonucleoprotein</keyword>
<evidence type="ECO:0000313" key="9">
    <source>
        <dbReference type="EMBL" id="VFK06366.1"/>
    </source>
</evidence>
<dbReference type="InterPro" id="IPR037121">
    <property type="entry name" value="Ribosomal_bL25_C"/>
</dbReference>
<dbReference type="EMBL" id="CAADFI010000612">
    <property type="protein sequence ID" value="VFK05707.1"/>
    <property type="molecule type" value="Genomic_DNA"/>
</dbReference>
<evidence type="ECO:0000259" key="6">
    <source>
        <dbReference type="Pfam" id="PF01386"/>
    </source>
</evidence>
<comment type="similarity">
    <text evidence="5">Belongs to the bacterial ribosomal protein bL25 family. CTC subfamily.</text>
</comment>
<gene>
    <name evidence="5" type="primary">rplY</name>
    <name evidence="5" type="synonym">ctc</name>
    <name evidence="9" type="ORF">BECKH772A_GA0070896_106351</name>
    <name evidence="8" type="ORF">BECKH772B_GA0070898_106121</name>
    <name evidence="10" type="ORF">BECKH772C_GA0070978_106311</name>
</gene>
<evidence type="ECO:0000256" key="2">
    <source>
        <dbReference type="ARBA" id="ARBA00022884"/>
    </source>
</evidence>
<evidence type="ECO:0000256" key="4">
    <source>
        <dbReference type="ARBA" id="ARBA00023274"/>
    </source>
</evidence>
<dbReference type="NCBIfam" id="NF004130">
    <property type="entry name" value="PRK05618.1-5"/>
    <property type="match status" value="1"/>
</dbReference>
<dbReference type="PANTHER" id="PTHR33284:SF1">
    <property type="entry name" value="RIBOSOMAL PROTEIN L25_GLN-TRNA SYNTHETASE, ANTI-CODON-BINDING DOMAIN-CONTAINING PROTEIN"/>
    <property type="match status" value="1"/>
</dbReference>
<evidence type="ECO:0000256" key="1">
    <source>
        <dbReference type="ARBA" id="ARBA00022730"/>
    </source>
</evidence>
<dbReference type="NCBIfam" id="NF004612">
    <property type="entry name" value="PRK05943.1"/>
    <property type="match status" value="1"/>
</dbReference>